<dbReference type="InterPro" id="IPR029903">
    <property type="entry name" value="RmlD-like-bd"/>
</dbReference>
<keyword evidence="2" id="KW-0521">NADP</keyword>
<dbReference type="Gene3D" id="3.90.25.10">
    <property type="entry name" value="UDP-galactose 4-epimerase, domain 1"/>
    <property type="match status" value="1"/>
</dbReference>
<accession>A0ABU3NKH8</accession>
<keyword evidence="2 4" id="KW-0560">Oxidoreductase</keyword>
<dbReference type="NCBIfam" id="TIGR01214">
    <property type="entry name" value="rmlD"/>
    <property type="match status" value="1"/>
</dbReference>
<evidence type="ECO:0000256" key="1">
    <source>
        <dbReference type="ARBA" id="ARBA00010944"/>
    </source>
</evidence>
<comment type="caution">
    <text evidence="4">The sequence shown here is derived from an EMBL/GenBank/DDBJ whole genome shotgun (WGS) entry which is preliminary data.</text>
</comment>
<evidence type="ECO:0000256" key="2">
    <source>
        <dbReference type="RuleBase" id="RU364082"/>
    </source>
</evidence>
<dbReference type="InterPro" id="IPR005913">
    <property type="entry name" value="dTDP_dehydrorham_reduct"/>
</dbReference>
<name>A0ABU3NKH8_9CHLR</name>
<dbReference type="CDD" id="cd05254">
    <property type="entry name" value="dTDP_HR_like_SDR_e"/>
    <property type="match status" value="1"/>
</dbReference>
<dbReference type="Gene3D" id="3.40.50.720">
    <property type="entry name" value="NAD(P)-binding Rossmann-like Domain"/>
    <property type="match status" value="1"/>
</dbReference>
<dbReference type="PANTHER" id="PTHR10491:SF4">
    <property type="entry name" value="METHIONINE ADENOSYLTRANSFERASE 2 SUBUNIT BETA"/>
    <property type="match status" value="1"/>
</dbReference>
<evidence type="ECO:0000313" key="5">
    <source>
        <dbReference type="Proteomes" id="UP001254165"/>
    </source>
</evidence>
<dbReference type="Proteomes" id="UP001254165">
    <property type="component" value="Unassembled WGS sequence"/>
</dbReference>
<dbReference type="PANTHER" id="PTHR10491">
    <property type="entry name" value="DTDP-4-DEHYDRORHAMNOSE REDUCTASE"/>
    <property type="match status" value="1"/>
</dbReference>
<feature type="domain" description="RmlD-like substrate binding" evidence="3">
    <location>
        <begin position="1"/>
        <end position="291"/>
    </location>
</feature>
<comment type="pathway">
    <text evidence="2">Carbohydrate biosynthesis; dTDP-L-rhamnose biosynthesis.</text>
</comment>
<comment type="similarity">
    <text evidence="1 2">Belongs to the dTDP-4-dehydrorhamnose reductase family.</text>
</comment>
<sequence>MRILLLGHLGQLGWEARRALACLGEIVALDYPQIDLSQPQTLPTLIRDIKPSVIYNATAYTAVDRAEQESHLAKQINAIAPGVLAECAREVRAVLIHFSTDYVFDGTKGSPYVEDDIPHPLNTYGMTKWMGEQAIQDINDVYLIFRTSWVYSLRRDSFVTKVLEWSRKQETLRIVDDQISNPTWARMLAEITANLLANYREDPYAQLQDKRGLYHLAGDGWASRFDWAQAILKLDPQPEQRATRHLLPAKTSEFPTPATRPLFSALNCERFKHTFHLSLPPWQDALTLALQP</sequence>
<dbReference type="RefSeq" id="WP_315624012.1">
    <property type="nucleotide sequence ID" value="NZ_JAUHMF010000001.1"/>
</dbReference>
<dbReference type="EC" id="1.1.1.133" evidence="2"/>
<dbReference type="EMBL" id="JAUHMF010000001">
    <property type="protein sequence ID" value="MDT8897359.1"/>
    <property type="molecule type" value="Genomic_DNA"/>
</dbReference>
<proteinExistence type="inferred from homology"/>
<dbReference type="GO" id="GO:0008831">
    <property type="term" value="F:dTDP-4-dehydrorhamnose reductase activity"/>
    <property type="evidence" value="ECO:0007669"/>
    <property type="project" value="UniProtKB-EC"/>
</dbReference>
<gene>
    <name evidence="4" type="primary">rfbD</name>
    <name evidence="4" type="ORF">QYE77_03705</name>
</gene>
<evidence type="ECO:0000313" key="4">
    <source>
        <dbReference type="EMBL" id="MDT8897359.1"/>
    </source>
</evidence>
<dbReference type="Pfam" id="PF04321">
    <property type="entry name" value="RmlD_sub_bind"/>
    <property type="match status" value="1"/>
</dbReference>
<dbReference type="InterPro" id="IPR036291">
    <property type="entry name" value="NAD(P)-bd_dom_sf"/>
</dbReference>
<dbReference type="SUPFAM" id="SSF51735">
    <property type="entry name" value="NAD(P)-binding Rossmann-fold domains"/>
    <property type="match status" value="1"/>
</dbReference>
<reference evidence="4 5" key="1">
    <citation type="submission" date="2023-07" db="EMBL/GenBank/DDBJ databases">
        <title>Novel species of Thermanaerothrix with wide hydrolytic capabilities.</title>
        <authorList>
            <person name="Zayulina K.S."/>
            <person name="Podosokorskaya O.A."/>
            <person name="Elcheninov A.G."/>
        </authorList>
    </citation>
    <scope>NUCLEOTIDE SEQUENCE [LARGE SCALE GENOMIC DNA]</scope>
    <source>
        <strain evidence="4 5">4228-RoL</strain>
    </source>
</reference>
<organism evidence="4 5">
    <name type="scientific">Thermanaerothrix solaris</name>
    <dbReference type="NCBI Taxonomy" id="3058434"/>
    <lineage>
        <taxon>Bacteria</taxon>
        <taxon>Bacillati</taxon>
        <taxon>Chloroflexota</taxon>
        <taxon>Anaerolineae</taxon>
        <taxon>Anaerolineales</taxon>
        <taxon>Anaerolineaceae</taxon>
        <taxon>Thermanaerothrix</taxon>
    </lineage>
</organism>
<evidence type="ECO:0000259" key="3">
    <source>
        <dbReference type="Pfam" id="PF04321"/>
    </source>
</evidence>
<comment type="function">
    <text evidence="2">Catalyzes the reduction of dTDP-6-deoxy-L-lyxo-4-hexulose to yield dTDP-L-rhamnose.</text>
</comment>
<protein>
    <recommendedName>
        <fullName evidence="2">dTDP-4-dehydrorhamnose reductase</fullName>
        <ecNumber evidence="2">1.1.1.133</ecNumber>
    </recommendedName>
</protein>
<keyword evidence="5" id="KW-1185">Reference proteome</keyword>